<dbReference type="InterPro" id="IPR036938">
    <property type="entry name" value="PAP2/HPO_sf"/>
</dbReference>
<dbReference type="InterPro" id="IPR001011">
    <property type="entry name" value="Acid_Pase_classA_bac"/>
</dbReference>
<dbReference type="GO" id="GO:0003993">
    <property type="term" value="F:acid phosphatase activity"/>
    <property type="evidence" value="ECO:0007669"/>
    <property type="project" value="InterPro"/>
</dbReference>
<proteinExistence type="predicted"/>
<sequence length="303" mass="32844">MNADGETSGHECKDGCMEVKARGLNRETEGWLFGILSLLLLAKLNRCTFMNFKSRFHGLMARQGAQRLGVALLILLSTVAPVLAEDLYLAPGKPDSIALLGPPPVSGSEEQAADLALSQSVFKARTEAETAHATKSATLSLFNFAPAIGPFFQPGKFPKTEALYAKVKKELRTPIDTPKNHWKRLRPYQIDSALVLGRGEPSASYPSGHSTCGTVQGLILAEIFPEKREAIMEVSRNIGWDRVLTGKHFISDVRAGRVLGQAIVRELLANPAFQRDLAEAKEEAKAVQSQQTQPAEALVGAGK</sequence>
<organism evidence="4 5">
    <name type="scientific">Pedosphaera parvula (strain Ellin514)</name>
    <dbReference type="NCBI Taxonomy" id="320771"/>
    <lineage>
        <taxon>Bacteria</taxon>
        <taxon>Pseudomonadati</taxon>
        <taxon>Verrucomicrobiota</taxon>
        <taxon>Pedosphaerae</taxon>
        <taxon>Pedosphaerales</taxon>
        <taxon>Pedosphaeraceae</taxon>
        <taxon>Pedosphaera</taxon>
    </lineage>
</organism>
<keyword evidence="2" id="KW-0812">Transmembrane</keyword>
<gene>
    <name evidence="4" type="ORF">Cflav_PD4868</name>
</gene>
<dbReference type="STRING" id="320771.Cflav_PD4868"/>
<reference evidence="4 5" key="1">
    <citation type="journal article" date="2011" name="J. Bacteriol.">
        <title>Genome sequence of 'Pedosphaera parvula' Ellin514, an aerobic Verrucomicrobial isolate from pasture soil.</title>
        <authorList>
            <person name="Kant R."/>
            <person name="van Passel M.W."/>
            <person name="Sangwan P."/>
            <person name="Palva A."/>
            <person name="Lucas S."/>
            <person name="Copeland A."/>
            <person name="Lapidus A."/>
            <person name="Glavina Del Rio T."/>
            <person name="Dalin E."/>
            <person name="Tice H."/>
            <person name="Bruce D."/>
            <person name="Goodwin L."/>
            <person name="Pitluck S."/>
            <person name="Chertkov O."/>
            <person name="Larimer F.W."/>
            <person name="Land M.L."/>
            <person name="Hauser L."/>
            <person name="Brettin T.S."/>
            <person name="Detter J.C."/>
            <person name="Han S."/>
            <person name="de Vos W.M."/>
            <person name="Janssen P.H."/>
            <person name="Smidt H."/>
        </authorList>
    </citation>
    <scope>NUCLEOTIDE SEQUENCE [LARGE SCALE GENOMIC DNA]</scope>
    <source>
        <strain evidence="4 5">Ellin514</strain>
    </source>
</reference>
<evidence type="ECO:0000256" key="2">
    <source>
        <dbReference type="SAM" id="Phobius"/>
    </source>
</evidence>
<dbReference type="SUPFAM" id="SSF48317">
    <property type="entry name" value="Acid phosphatase/Vanadium-dependent haloperoxidase"/>
    <property type="match status" value="1"/>
</dbReference>
<evidence type="ECO:0000256" key="1">
    <source>
        <dbReference type="SAM" id="MobiDB-lite"/>
    </source>
</evidence>
<keyword evidence="2" id="KW-0472">Membrane</keyword>
<evidence type="ECO:0000313" key="5">
    <source>
        <dbReference type="Proteomes" id="UP000003688"/>
    </source>
</evidence>
<feature type="domain" description="Phosphatidic acid phosphatase type 2/haloperoxidase" evidence="3">
    <location>
        <begin position="179"/>
        <end position="265"/>
    </location>
</feature>
<dbReference type="GO" id="GO:0030288">
    <property type="term" value="C:outer membrane-bounded periplasmic space"/>
    <property type="evidence" value="ECO:0007669"/>
    <property type="project" value="InterPro"/>
</dbReference>
<dbReference type="InterPro" id="IPR000326">
    <property type="entry name" value="PAP2/HPO"/>
</dbReference>
<comment type="caution">
    <text evidence="4">The sequence shown here is derived from an EMBL/GenBank/DDBJ whole genome shotgun (WGS) entry which is preliminary data.</text>
</comment>
<dbReference type="CDD" id="cd03397">
    <property type="entry name" value="PAP2_acid_phosphatase"/>
    <property type="match status" value="1"/>
</dbReference>
<feature type="transmembrane region" description="Helical" evidence="2">
    <location>
        <begin position="64"/>
        <end position="84"/>
    </location>
</feature>
<accession>B9XCN7</accession>
<name>B9XCN7_PEDPL</name>
<feature type="transmembrane region" description="Helical" evidence="2">
    <location>
        <begin position="31"/>
        <end position="52"/>
    </location>
</feature>
<dbReference type="Proteomes" id="UP000003688">
    <property type="component" value="Unassembled WGS sequence"/>
</dbReference>
<dbReference type="Pfam" id="PF01569">
    <property type="entry name" value="PAP2"/>
    <property type="match status" value="1"/>
</dbReference>
<evidence type="ECO:0000259" key="3">
    <source>
        <dbReference type="Pfam" id="PF01569"/>
    </source>
</evidence>
<dbReference type="Gene3D" id="1.20.144.10">
    <property type="entry name" value="Phosphatidic acid phosphatase type 2/haloperoxidase"/>
    <property type="match status" value="1"/>
</dbReference>
<dbReference type="EMBL" id="ABOX02000005">
    <property type="protein sequence ID" value="EEF62233.1"/>
    <property type="molecule type" value="Genomic_DNA"/>
</dbReference>
<keyword evidence="5" id="KW-1185">Reference proteome</keyword>
<keyword evidence="2" id="KW-1133">Transmembrane helix</keyword>
<dbReference type="AlphaFoldDB" id="B9XCN7"/>
<protein>
    <submittedName>
        <fullName evidence="4">Phosphoesterase PA-phosphatase related protein</fullName>
    </submittedName>
</protein>
<evidence type="ECO:0000313" key="4">
    <source>
        <dbReference type="EMBL" id="EEF62233.1"/>
    </source>
</evidence>
<feature type="region of interest" description="Disordered" evidence="1">
    <location>
        <begin position="284"/>
        <end position="303"/>
    </location>
</feature>